<dbReference type="GO" id="GO:0048038">
    <property type="term" value="F:quinone binding"/>
    <property type="evidence" value="ECO:0007669"/>
    <property type="project" value="UniProtKB-KW"/>
</dbReference>
<dbReference type="InterPro" id="IPR017896">
    <property type="entry name" value="4Fe4S_Fe-S-bd"/>
</dbReference>
<evidence type="ECO:0000256" key="9">
    <source>
        <dbReference type="ARBA" id="ARBA00023027"/>
    </source>
</evidence>
<reference evidence="14" key="1">
    <citation type="submission" date="2016-04" db="EMBL/GenBank/DDBJ databases">
        <authorList>
            <person name="Evans L.H."/>
            <person name="Alamgir A."/>
            <person name="Owens N."/>
            <person name="Weber N.D."/>
            <person name="Virtaneva K."/>
            <person name="Barbian K."/>
            <person name="Babar A."/>
            <person name="Rosenke K."/>
        </authorList>
    </citation>
    <scope>NUCLEOTIDE SEQUENCE</scope>
    <source>
        <strain evidence="14">86-1</strain>
    </source>
</reference>
<dbReference type="GO" id="GO:0016651">
    <property type="term" value="F:oxidoreductase activity, acting on NAD(P)H"/>
    <property type="evidence" value="ECO:0007669"/>
    <property type="project" value="InterPro"/>
</dbReference>
<keyword evidence="11" id="KW-0472">Membrane</keyword>
<dbReference type="PROSITE" id="PS51379">
    <property type="entry name" value="4FE4S_FER_2"/>
    <property type="match status" value="2"/>
</dbReference>
<dbReference type="GO" id="GO:0051539">
    <property type="term" value="F:4 iron, 4 sulfur cluster binding"/>
    <property type="evidence" value="ECO:0007669"/>
    <property type="project" value="UniProtKB-KW"/>
</dbReference>
<evidence type="ECO:0000256" key="10">
    <source>
        <dbReference type="ARBA" id="ARBA00023075"/>
    </source>
</evidence>
<gene>
    <name evidence="14" type="ORF">KL86DYS1_11771</name>
</gene>
<dbReference type="PROSITE" id="PS00198">
    <property type="entry name" value="4FE4S_FER_1"/>
    <property type="match status" value="1"/>
</dbReference>
<name>A0A212JBR2_9BACT</name>
<dbReference type="GO" id="GO:0016020">
    <property type="term" value="C:membrane"/>
    <property type="evidence" value="ECO:0007669"/>
    <property type="project" value="InterPro"/>
</dbReference>
<dbReference type="InterPro" id="IPR017900">
    <property type="entry name" value="4Fe4S_Fe_S_CS"/>
</dbReference>
<evidence type="ECO:0000256" key="2">
    <source>
        <dbReference type="ARBA" id="ARBA00022485"/>
    </source>
</evidence>
<dbReference type="PANTHER" id="PTHR10849">
    <property type="entry name" value="NADH DEHYDROGENASE UBIQUINONE IRON-SULFUR PROTEIN 8, MITOCHONDRIAL"/>
    <property type="match status" value="1"/>
</dbReference>
<proteinExistence type="predicted"/>
<dbReference type="InterPro" id="IPR010226">
    <property type="entry name" value="NADH_quinone_OxRdtase_chainI"/>
</dbReference>
<keyword evidence="5" id="KW-0677">Repeat</keyword>
<organism evidence="14">
    <name type="scientific">uncultured Dysgonomonas sp</name>
    <dbReference type="NCBI Taxonomy" id="206096"/>
    <lineage>
        <taxon>Bacteria</taxon>
        <taxon>Pseudomonadati</taxon>
        <taxon>Bacteroidota</taxon>
        <taxon>Bacteroidia</taxon>
        <taxon>Bacteroidales</taxon>
        <taxon>Dysgonomonadaceae</taxon>
        <taxon>Dysgonomonas</taxon>
        <taxon>environmental samples</taxon>
    </lineage>
</organism>
<feature type="region of interest" description="Disordered" evidence="12">
    <location>
        <begin position="147"/>
        <end position="236"/>
    </location>
</feature>
<feature type="domain" description="4Fe-4S ferredoxin-type" evidence="13">
    <location>
        <begin position="58"/>
        <end position="87"/>
    </location>
</feature>
<evidence type="ECO:0000313" key="14">
    <source>
        <dbReference type="EMBL" id="SBV96903.1"/>
    </source>
</evidence>
<evidence type="ECO:0000256" key="12">
    <source>
        <dbReference type="SAM" id="MobiDB-lite"/>
    </source>
</evidence>
<protein>
    <recommendedName>
        <fullName evidence="13">4Fe-4S ferredoxin-type domain-containing protein</fullName>
    </recommendedName>
</protein>
<dbReference type="AlphaFoldDB" id="A0A212JBR2"/>
<keyword evidence="3" id="KW-0874">Quinone</keyword>
<keyword evidence="1" id="KW-1003">Cell membrane</keyword>
<evidence type="ECO:0000256" key="5">
    <source>
        <dbReference type="ARBA" id="ARBA00022737"/>
    </source>
</evidence>
<dbReference type="Gene3D" id="3.30.70.3270">
    <property type="match status" value="1"/>
</dbReference>
<dbReference type="PANTHER" id="PTHR10849:SF24">
    <property type="entry name" value="NADH-QUINONE OXIDOREDUCTASE SUBUNIT I 2"/>
    <property type="match status" value="1"/>
</dbReference>
<evidence type="ECO:0000256" key="11">
    <source>
        <dbReference type="ARBA" id="ARBA00023136"/>
    </source>
</evidence>
<keyword evidence="6" id="KW-1278">Translocase</keyword>
<keyword evidence="4" id="KW-0479">Metal-binding</keyword>
<feature type="compositionally biased region" description="Basic and acidic residues" evidence="12">
    <location>
        <begin position="200"/>
        <end position="216"/>
    </location>
</feature>
<feature type="compositionally biased region" description="Low complexity" evidence="12">
    <location>
        <begin position="161"/>
        <end position="170"/>
    </location>
</feature>
<evidence type="ECO:0000256" key="3">
    <source>
        <dbReference type="ARBA" id="ARBA00022719"/>
    </source>
</evidence>
<keyword evidence="7" id="KW-0408">Iron</keyword>
<keyword evidence="8" id="KW-0411">Iron-sulfur</keyword>
<dbReference type="SUPFAM" id="SSF54862">
    <property type="entry name" value="4Fe-4S ferredoxins"/>
    <property type="match status" value="1"/>
</dbReference>
<feature type="compositionally biased region" description="Basic and acidic residues" evidence="12">
    <location>
        <begin position="148"/>
        <end position="160"/>
    </location>
</feature>
<evidence type="ECO:0000256" key="8">
    <source>
        <dbReference type="ARBA" id="ARBA00023014"/>
    </source>
</evidence>
<dbReference type="GO" id="GO:0046872">
    <property type="term" value="F:metal ion binding"/>
    <property type="evidence" value="ECO:0007669"/>
    <property type="project" value="UniProtKB-KW"/>
</dbReference>
<evidence type="ECO:0000256" key="6">
    <source>
        <dbReference type="ARBA" id="ARBA00022967"/>
    </source>
</evidence>
<evidence type="ECO:0000256" key="1">
    <source>
        <dbReference type="ARBA" id="ARBA00022475"/>
    </source>
</evidence>
<dbReference type="EMBL" id="FLUM01000001">
    <property type="protein sequence ID" value="SBV96903.1"/>
    <property type="molecule type" value="Genomic_DNA"/>
</dbReference>
<keyword evidence="10" id="KW-0830">Ubiquinone</keyword>
<evidence type="ECO:0000256" key="4">
    <source>
        <dbReference type="ARBA" id="ARBA00022723"/>
    </source>
</evidence>
<feature type="domain" description="4Fe-4S ferredoxin-type" evidence="13">
    <location>
        <begin position="101"/>
        <end position="130"/>
    </location>
</feature>
<evidence type="ECO:0000256" key="7">
    <source>
        <dbReference type="ARBA" id="ARBA00023004"/>
    </source>
</evidence>
<accession>A0A212JBR2</accession>
<evidence type="ECO:0000259" key="13">
    <source>
        <dbReference type="PROSITE" id="PS51379"/>
    </source>
</evidence>
<keyword evidence="2" id="KW-0004">4Fe-4S</keyword>
<feature type="compositionally biased region" description="Basic and acidic residues" evidence="12">
    <location>
        <begin position="225"/>
        <end position="236"/>
    </location>
</feature>
<sequence>MSSVSEYFSGLFGGIKSLLTGMRVTWGELWTKKITEQYPENRATLVIPDRFRGELIMPHDENNEHACTACGICQMNCPNGTIQVISKSIETEDGKKKKIIDRYIYDLGMCTFCNLCVITCPSDAIVFANTFENSLFTRSKLIQQLNHEGSKLREKKKEKPAPAVVSAPVAKAEEAVHGKSAAPENVPQTPLEPIPAQDIKTADGSHPELDVKKDVTTKTVPASKTDGDIEPKEDKE</sequence>
<dbReference type="Pfam" id="PF12838">
    <property type="entry name" value="Fer4_7"/>
    <property type="match status" value="1"/>
</dbReference>
<keyword evidence="9" id="KW-0520">NAD</keyword>